<protein>
    <submittedName>
        <fullName evidence="1">Uncharacterized protein</fullName>
    </submittedName>
</protein>
<sequence length="251" mass="28943">MDNLINQSFTYGTERLQIVFMDSLFDQGIVGAEYRNYVKSYVLFTKNGHGLTFYDDGIWAIHERSGIKILVLQGMMFPVDWYILKTINSNGMSLLKSKDSTEINFSKTANSPNIDLNKILDSEWVISSFEEYKKEFHTISYSFQDPNSPIPISHSDLIGAKIQLEFKRNGKYSVTRQQELLDYGDWLTVPGNSNLIQIISRNDSQVGGIQYCRFINIKHSSQEELQIYTELGIQVKDNIKHIPMLLTFKKK</sequence>
<evidence type="ECO:0000313" key="1">
    <source>
        <dbReference type="EMBL" id="GHE52840.1"/>
    </source>
</evidence>
<evidence type="ECO:0000313" key="2">
    <source>
        <dbReference type="Proteomes" id="UP000658258"/>
    </source>
</evidence>
<proteinExistence type="predicted"/>
<comment type="caution">
    <text evidence="1">The sequence shown here is derived from an EMBL/GenBank/DDBJ whole genome shotgun (WGS) entry which is preliminary data.</text>
</comment>
<gene>
    <name evidence="1" type="ORF">GCM10011340_04000</name>
</gene>
<reference evidence="2" key="1">
    <citation type="journal article" date="2019" name="Int. J. Syst. Evol. Microbiol.">
        <title>The Global Catalogue of Microorganisms (GCM) 10K type strain sequencing project: providing services to taxonomists for standard genome sequencing and annotation.</title>
        <authorList>
            <consortium name="The Broad Institute Genomics Platform"/>
            <consortium name="The Broad Institute Genome Sequencing Center for Infectious Disease"/>
            <person name="Wu L."/>
            <person name="Ma J."/>
        </authorList>
    </citation>
    <scope>NUCLEOTIDE SEQUENCE [LARGE SCALE GENOMIC DNA]</scope>
    <source>
        <strain evidence="2">CGMCC 1.15111</strain>
    </source>
</reference>
<name>A0ABQ3I0E3_9BACT</name>
<organism evidence="1 2">
    <name type="scientific">Roseivirga thermotolerans</name>
    <dbReference type="NCBI Taxonomy" id="1758176"/>
    <lineage>
        <taxon>Bacteria</taxon>
        <taxon>Pseudomonadati</taxon>
        <taxon>Bacteroidota</taxon>
        <taxon>Cytophagia</taxon>
        <taxon>Cytophagales</taxon>
        <taxon>Roseivirgaceae</taxon>
        <taxon>Roseivirga</taxon>
    </lineage>
</organism>
<accession>A0ABQ3I0E3</accession>
<dbReference type="EMBL" id="BNAG01000001">
    <property type="protein sequence ID" value="GHE52840.1"/>
    <property type="molecule type" value="Genomic_DNA"/>
</dbReference>
<keyword evidence="2" id="KW-1185">Reference proteome</keyword>
<dbReference type="Proteomes" id="UP000658258">
    <property type="component" value="Unassembled WGS sequence"/>
</dbReference>